<feature type="compositionally biased region" description="Low complexity" evidence="1">
    <location>
        <begin position="498"/>
        <end position="520"/>
    </location>
</feature>
<organism evidence="2 3">
    <name type="scientific">Dictyostelium purpureum</name>
    <name type="common">Slime mold</name>
    <dbReference type="NCBI Taxonomy" id="5786"/>
    <lineage>
        <taxon>Eukaryota</taxon>
        <taxon>Amoebozoa</taxon>
        <taxon>Evosea</taxon>
        <taxon>Eumycetozoa</taxon>
        <taxon>Dictyostelia</taxon>
        <taxon>Dictyosteliales</taxon>
        <taxon>Dictyosteliaceae</taxon>
        <taxon>Dictyostelium</taxon>
    </lineage>
</organism>
<dbReference type="KEGG" id="dpp:DICPUDRAFT_95900"/>
<dbReference type="VEuPathDB" id="AmoebaDB:DICPUDRAFT_95900"/>
<dbReference type="OMA" id="CENCPSK"/>
<dbReference type="GO" id="GO:0005634">
    <property type="term" value="C:nucleus"/>
    <property type="evidence" value="ECO:0000318"/>
    <property type="project" value="GO_Central"/>
</dbReference>
<dbReference type="GO" id="GO:0036360">
    <property type="term" value="P:sorocarp stalk morphogenesis"/>
    <property type="evidence" value="ECO:0007669"/>
    <property type="project" value="EnsemblProtists"/>
</dbReference>
<evidence type="ECO:0000313" key="2">
    <source>
        <dbReference type="EMBL" id="EGC29648.1"/>
    </source>
</evidence>
<evidence type="ECO:0000313" key="3">
    <source>
        <dbReference type="Proteomes" id="UP000001064"/>
    </source>
</evidence>
<dbReference type="STRING" id="5786.F1A2C3"/>
<feature type="compositionally biased region" description="Low complexity" evidence="1">
    <location>
        <begin position="432"/>
        <end position="441"/>
    </location>
</feature>
<feature type="region of interest" description="Disordered" evidence="1">
    <location>
        <begin position="429"/>
        <end position="449"/>
    </location>
</feature>
<dbReference type="InterPro" id="IPR040430">
    <property type="entry name" value="CudA-like"/>
</dbReference>
<dbReference type="Proteomes" id="UP000001064">
    <property type="component" value="Unassembled WGS sequence"/>
</dbReference>
<dbReference type="EMBL" id="GL871406">
    <property type="protein sequence ID" value="EGC29648.1"/>
    <property type="molecule type" value="Genomic_DNA"/>
</dbReference>
<dbReference type="InParanoid" id="F1A2C3"/>
<name>F1A2C3_DICPU</name>
<dbReference type="GO" id="GO:0043565">
    <property type="term" value="F:sequence-specific DNA binding"/>
    <property type="evidence" value="ECO:0000318"/>
    <property type="project" value="GO_Central"/>
</dbReference>
<dbReference type="RefSeq" id="XP_003293817.1">
    <property type="nucleotide sequence ID" value="XM_003293769.1"/>
</dbReference>
<protein>
    <submittedName>
        <fullName evidence="2">Uncharacterized protein</fullName>
    </submittedName>
</protein>
<feature type="region of interest" description="Disordered" evidence="1">
    <location>
        <begin position="284"/>
        <end position="338"/>
    </location>
</feature>
<feature type="compositionally biased region" description="Acidic residues" evidence="1">
    <location>
        <begin position="310"/>
        <end position="326"/>
    </location>
</feature>
<dbReference type="GeneID" id="10505139"/>
<dbReference type="eggNOG" id="ENOG502QZR1">
    <property type="taxonomic scope" value="Eukaryota"/>
</dbReference>
<dbReference type="OrthoDB" id="19139at2759"/>
<evidence type="ECO:0000256" key="1">
    <source>
        <dbReference type="SAM" id="MobiDB-lite"/>
    </source>
</evidence>
<sequence>MIYNQPLIEITKQGAVAVEEIKFSPPKLQSLIAAANQMTKNGPALKNKHILQLQNQHLGGAPQQSSIISLNSLNPYYAQQVLLQLQKPHNFIKHVHVVVKNTPFNITMRSNDPQFNFHNYVIKATLLYDSDPPKMVDFIHNEPLQYVATVSDDGTEVTVEVKVGILSSQHQGSMFLAVLHISHTTVPPPTSSEPIMTILNNIGNNSLANASQTIYNICMVSHPIRIVSKVDHVKKEGIPILKKKTFHEILTDKLKKLSKFQDGQSKWIKNLYQQHQIEFDMEPYCPKINDENSSNSSTPSLSSYSNRLNDEDEDNESDDDSEDEDFNNNTKFDISKQQQQNTLNLLNNNIKHQQQLHKQLQYAQQHQKQHLLQQAQPQQANNFQNSFNRVVEAFKYVPENERKDIIQKMVEQLRSDDLEQLVSTFMDELGASDTSSDTGTDTSKDSNETNCYCENCPSKIELQRFMNFFVPPPPPHSLFHHNTPTFNHEILTPSPIINSNNNNNNNNNNNCNSAASNNSNVPIQNDLLQLPVI</sequence>
<dbReference type="FunCoup" id="F1A2C3">
    <property type="interactions" value="153"/>
</dbReference>
<feature type="region of interest" description="Disordered" evidence="1">
    <location>
        <begin position="497"/>
        <end position="520"/>
    </location>
</feature>
<accession>F1A2C3</accession>
<dbReference type="AlphaFoldDB" id="F1A2C3"/>
<gene>
    <name evidence="2" type="ORF">DICPUDRAFT_95900</name>
</gene>
<dbReference type="PANTHER" id="PTHR38092">
    <property type="entry name" value="REGULATOR CUDA, PUTATIVE-RELATED"/>
    <property type="match status" value="1"/>
</dbReference>
<reference evidence="3" key="1">
    <citation type="journal article" date="2011" name="Genome Biol.">
        <title>Comparative genomics of the social amoebae Dictyostelium discoideum and Dictyostelium purpureum.</title>
        <authorList>
            <consortium name="US DOE Joint Genome Institute (JGI-PGF)"/>
            <person name="Sucgang R."/>
            <person name="Kuo A."/>
            <person name="Tian X."/>
            <person name="Salerno W."/>
            <person name="Parikh A."/>
            <person name="Feasley C.L."/>
            <person name="Dalin E."/>
            <person name="Tu H."/>
            <person name="Huang E."/>
            <person name="Barry K."/>
            <person name="Lindquist E."/>
            <person name="Shapiro H."/>
            <person name="Bruce D."/>
            <person name="Schmutz J."/>
            <person name="Salamov A."/>
            <person name="Fey P."/>
            <person name="Gaudet P."/>
            <person name="Anjard C."/>
            <person name="Babu M.M."/>
            <person name="Basu S."/>
            <person name="Bushmanova Y."/>
            <person name="van der Wel H."/>
            <person name="Katoh-Kurasawa M."/>
            <person name="Dinh C."/>
            <person name="Coutinho P.M."/>
            <person name="Saito T."/>
            <person name="Elias M."/>
            <person name="Schaap P."/>
            <person name="Kay R.R."/>
            <person name="Henrissat B."/>
            <person name="Eichinger L."/>
            <person name="Rivero F."/>
            <person name="Putnam N.H."/>
            <person name="West C.M."/>
            <person name="Loomis W.F."/>
            <person name="Chisholm R.L."/>
            <person name="Shaulsky G."/>
            <person name="Strassmann J.E."/>
            <person name="Queller D.C."/>
            <person name="Kuspa A."/>
            <person name="Grigoriev I.V."/>
        </authorList>
    </citation>
    <scope>NUCLEOTIDE SEQUENCE [LARGE SCALE GENOMIC DNA]</scope>
    <source>
        <strain evidence="3">QSDP1</strain>
    </source>
</reference>
<feature type="compositionally biased region" description="Low complexity" evidence="1">
    <location>
        <begin position="291"/>
        <end position="306"/>
    </location>
</feature>
<dbReference type="PANTHER" id="PTHR38092:SF5">
    <property type="entry name" value="DEVELOPMENTAL GENE 1062 PROTEIN"/>
    <property type="match status" value="1"/>
</dbReference>
<dbReference type="GO" id="GO:0006355">
    <property type="term" value="P:regulation of DNA-templated transcription"/>
    <property type="evidence" value="ECO:0000318"/>
    <property type="project" value="GO_Central"/>
</dbReference>
<keyword evidence="3" id="KW-1185">Reference proteome</keyword>
<proteinExistence type="predicted"/>